<protein>
    <recommendedName>
        <fullName evidence="2">Chromo domain-containing protein</fullName>
    </recommendedName>
</protein>
<dbReference type="SUPFAM" id="SSF54160">
    <property type="entry name" value="Chromo domain-like"/>
    <property type="match status" value="1"/>
</dbReference>
<accession>A0A8X8YIT8</accession>
<feature type="domain" description="Chromo" evidence="2">
    <location>
        <begin position="115"/>
        <end position="164"/>
    </location>
</feature>
<dbReference type="EMBL" id="PNBA02000002">
    <property type="protein sequence ID" value="KAG6433251.1"/>
    <property type="molecule type" value="Genomic_DNA"/>
</dbReference>
<gene>
    <name evidence="3" type="ORF">SASPL_104859</name>
</gene>
<dbReference type="PROSITE" id="PS50013">
    <property type="entry name" value="CHROMO_2"/>
    <property type="match status" value="1"/>
</dbReference>
<dbReference type="AlphaFoldDB" id="A0A8X8YIT8"/>
<dbReference type="Pfam" id="PF24626">
    <property type="entry name" value="SH3_Tf2-1"/>
    <property type="match status" value="1"/>
</dbReference>
<comment type="caution">
    <text evidence="3">The sequence shown here is derived from an EMBL/GenBank/DDBJ whole genome shotgun (WGS) entry which is preliminary data.</text>
</comment>
<dbReference type="InterPro" id="IPR056924">
    <property type="entry name" value="SH3_Tf2-1"/>
</dbReference>
<feature type="region of interest" description="Disordered" evidence="1">
    <location>
        <begin position="173"/>
        <end position="212"/>
    </location>
</feature>
<proteinExistence type="predicted"/>
<reference evidence="3" key="1">
    <citation type="submission" date="2018-01" db="EMBL/GenBank/DDBJ databases">
        <authorList>
            <person name="Mao J.F."/>
        </authorList>
    </citation>
    <scope>NUCLEOTIDE SEQUENCE</scope>
    <source>
        <strain evidence="3">Huo1</strain>
        <tissue evidence="3">Leaf</tissue>
    </source>
</reference>
<dbReference type="PANTHER" id="PTHR46148">
    <property type="entry name" value="CHROMO DOMAIN-CONTAINING PROTEIN"/>
    <property type="match status" value="1"/>
</dbReference>
<evidence type="ECO:0000259" key="2">
    <source>
        <dbReference type="PROSITE" id="PS50013"/>
    </source>
</evidence>
<dbReference type="Proteomes" id="UP000298416">
    <property type="component" value="Unassembled WGS sequence"/>
</dbReference>
<dbReference type="InterPro" id="IPR016197">
    <property type="entry name" value="Chromo-like_dom_sf"/>
</dbReference>
<name>A0A8X8YIT8_SALSN</name>
<organism evidence="3">
    <name type="scientific">Salvia splendens</name>
    <name type="common">Scarlet sage</name>
    <dbReference type="NCBI Taxonomy" id="180675"/>
    <lineage>
        <taxon>Eukaryota</taxon>
        <taxon>Viridiplantae</taxon>
        <taxon>Streptophyta</taxon>
        <taxon>Embryophyta</taxon>
        <taxon>Tracheophyta</taxon>
        <taxon>Spermatophyta</taxon>
        <taxon>Magnoliopsida</taxon>
        <taxon>eudicotyledons</taxon>
        <taxon>Gunneridae</taxon>
        <taxon>Pentapetalae</taxon>
        <taxon>asterids</taxon>
        <taxon>lamiids</taxon>
        <taxon>Lamiales</taxon>
        <taxon>Lamiaceae</taxon>
        <taxon>Nepetoideae</taxon>
        <taxon>Mentheae</taxon>
        <taxon>Salviinae</taxon>
        <taxon>Salvia</taxon>
        <taxon>Salvia subgen. Calosphace</taxon>
        <taxon>core Calosphace</taxon>
    </lineage>
</organism>
<dbReference type="Pfam" id="PF00385">
    <property type="entry name" value="Chromo"/>
    <property type="match status" value="1"/>
</dbReference>
<dbReference type="InterPro" id="IPR000953">
    <property type="entry name" value="Chromo/chromo_shadow_dom"/>
</dbReference>
<evidence type="ECO:0000313" key="4">
    <source>
        <dbReference type="Proteomes" id="UP000298416"/>
    </source>
</evidence>
<evidence type="ECO:0000256" key="1">
    <source>
        <dbReference type="SAM" id="MobiDB-lite"/>
    </source>
</evidence>
<dbReference type="PANTHER" id="PTHR46148:SF52">
    <property type="entry name" value="OS04G0603800 PROTEIN"/>
    <property type="match status" value="1"/>
</dbReference>
<evidence type="ECO:0000313" key="3">
    <source>
        <dbReference type="EMBL" id="KAG6433251.1"/>
    </source>
</evidence>
<keyword evidence="4" id="KW-1185">Reference proteome</keyword>
<dbReference type="InterPro" id="IPR023780">
    <property type="entry name" value="Chromo_domain"/>
</dbReference>
<reference evidence="3" key="2">
    <citation type="submission" date="2020-08" db="EMBL/GenBank/DDBJ databases">
        <title>Plant Genome Project.</title>
        <authorList>
            <person name="Zhang R.-G."/>
        </authorList>
    </citation>
    <scope>NUCLEOTIDE SEQUENCE</scope>
    <source>
        <strain evidence="3">Huo1</strain>
        <tissue evidence="3">Leaf</tissue>
    </source>
</reference>
<dbReference type="Gene3D" id="2.40.50.40">
    <property type="match status" value="1"/>
</dbReference>
<sequence>MTRALGVILGFYALTVDLPKLLTSAEVDVVLRARDEVLKELKNIFCRAHQKLASKFYGPFKILRRIGSVAYELELPQTSRIHPMFHVSLLQRRMGNKVVQATPLPPLSKQGRPIIEPEEILAARSILRNGKDQEQVLVKWCHLSAEDATWETVAELRSRFPQILLGDKSVLEDRRDDESQKLSTKLKPIPNEEALRRGTQVRKPSWKLRGAA</sequence>